<dbReference type="AlphaFoldDB" id="A0A1H4P3C9"/>
<dbReference type="PANTHER" id="PTHR46112">
    <property type="entry name" value="AMINOPEPTIDASE"/>
    <property type="match status" value="1"/>
</dbReference>
<dbReference type="Gene3D" id="3.90.230.10">
    <property type="entry name" value="Creatinase/methionine aminopeptidase superfamily"/>
    <property type="match status" value="1"/>
</dbReference>
<name>A0A1H4P3C9_9PSED</name>
<keyword evidence="3" id="KW-0031">Aminopeptidase</keyword>
<keyword evidence="3" id="KW-0378">Hydrolase</keyword>
<organism evidence="3 4">
    <name type="scientific">Pseudomonas saponiphila</name>
    <dbReference type="NCBI Taxonomy" id="556534"/>
    <lineage>
        <taxon>Bacteria</taxon>
        <taxon>Pseudomonadati</taxon>
        <taxon>Pseudomonadota</taxon>
        <taxon>Gammaproteobacteria</taxon>
        <taxon>Pseudomonadales</taxon>
        <taxon>Pseudomonadaceae</taxon>
        <taxon>Pseudomonas</taxon>
    </lineage>
</organism>
<keyword evidence="4" id="KW-1185">Reference proteome</keyword>
<dbReference type="InterPro" id="IPR000587">
    <property type="entry name" value="Creatinase_N"/>
</dbReference>
<dbReference type="InterPro" id="IPR000994">
    <property type="entry name" value="Pept_M24"/>
</dbReference>
<dbReference type="Proteomes" id="UP000198982">
    <property type="component" value="Unassembled WGS sequence"/>
</dbReference>
<sequence>MHTDNDFTELLNAVSPSPLRYRSDAGVTDHALAPVDHHLLAAYAAIDRPALRQYRLERIRQQLRKHDYAGVLLADPINIRYATDTNNLGLWVMHSPSRYVFVATDGPVVLFEFSSSRHNSEPIETIDEIRPAIPWLYFLAGPRVEEKAQRWALEVADLMARHGAGNRRLAVDRCDPWGAEKLKAQGIQLFDAQPLMEQARLIKSVQEIASHRVSMDVCDLAIARMRASLVPGITENQLWSIMHGTNVAHGGEWAESRLLSSGPRTNPWFQDASDKVIEAGEMVCFDTDMVGPGGYLSDISRSFICPGKAPTAAQRELLDIASQQISCNLDLLRPGLSFREFAERCWPVPKAFEHNRYMMMLHGVGLVDEYPSVAYAVDFAEWGYDGHFAENMVLSVESYIGEQGGHEGVKLEEQVLISATGAVKLSRTPLVDDDR</sequence>
<dbReference type="PANTHER" id="PTHR46112:SF2">
    <property type="entry name" value="XAA-PRO AMINOPEPTIDASE P-RELATED"/>
    <property type="match status" value="1"/>
</dbReference>
<evidence type="ECO:0000313" key="4">
    <source>
        <dbReference type="Proteomes" id="UP000198982"/>
    </source>
</evidence>
<dbReference type="GO" id="GO:0004177">
    <property type="term" value="F:aminopeptidase activity"/>
    <property type="evidence" value="ECO:0007669"/>
    <property type="project" value="UniProtKB-KW"/>
</dbReference>
<gene>
    <name evidence="3" type="ORF">SAMN05216178_3122</name>
</gene>
<protein>
    <submittedName>
        <fullName evidence="3">Xaa-Pro aminopeptidase</fullName>
    </submittedName>
</protein>
<reference evidence="4" key="1">
    <citation type="submission" date="2016-10" db="EMBL/GenBank/DDBJ databases">
        <authorList>
            <person name="Varghese N."/>
            <person name="Submissions S."/>
        </authorList>
    </citation>
    <scope>NUCLEOTIDE SEQUENCE [LARGE SCALE GENOMIC DNA]</scope>
    <source>
        <strain evidence="4">DSM 9751</strain>
    </source>
</reference>
<dbReference type="Gene3D" id="3.40.350.10">
    <property type="entry name" value="Creatinase/prolidase N-terminal domain"/>
    <property type="match status" value="1"/>
</dbReference>
<dbReference type="EMBL" id="FNTJ01000001">
    <property type="protein sequence ID" value="SEC01668.1"/>
    <property type="molecule type" value="Genomic_DNA"/>
</dbReference>
<evidence type="ECO:0000259" key="2">
    <source>
        <dbReference type="Pfam" id="PF01321"/>
    </source>
</evidence>
<accession>A0A1H4P3C9</accession>
<feature type="domain" description="Creatinase N-terminal" evidence="2">
    <location>
        <begin position="55"/>
        <end position="202"/>
    </location>
</feature>
<feature type="domain" description="Peptidase M24" evidence="1">
    <location>
        <begin position="211"/>
        <end position="418"/>
    </location>
</feature>
<proteinExistence type="predicted"/>
<dbReference type="Pfam" id="PF00557">
    <property type="entry name" value="Peptidase_M24"/>
    <property type="match status" value="1"/>
</dbReference>
<dbReference type="InterPro" id="IPR050659">
    <property type="entry name" value="Peptidase_M24B"/>
</dbReference>
<evidence type="ECO:0000259" key="1">
    <source>
        <dbReference type="Pfam" id="PF00557"/>
    </source>
</evidence>
<dbReference type="CDD" id="cd01066">
    <property type="entry name" value="APP_MetAP"/>
    <property type="match status" value="1"/>
</dbReference>
<dbReference type="RefSeq" id="WP_092314951.1">
    <property type="nucleotide sequence ID" value="NZ_FNTJ01000001.1"/>
</dbReference>
<keyword evidence="3" id="KW-0645">Protease</keyword>
<dbReference type="InterPro" id="IPR036005">
    <property type="entry name" value="Creatinase/aminopeptidase-like"/>
</dbReference>
<dbReference type="SUPFAM" id="SSF55920">
    <property type="entry name" value="Creatinase/aminopeptidase"/>
    <property type="match status" value="1"/>
</dbReference>
<dbReference type="Pfam" id="PF01321">
    <property type="entry name" value="Creatinase_N"/>
    <property type="match status" value="1"/>
</dbReference>
<dbReference type="InterPro" id="IPR029149">
    <property type="entry name" value="Creatin/AminoP/Spt16_N"/>
</dbReference>
<dbReference type="SUPFAM" id="SSF53092">
    <property type="entry name" value="Creatinase/prolidase N-terminal domain"/>
    <property type="match status" value="1"/>
</dbReference>
<evidence type="ECO:0000313" key="3">
    <source>
        <dbReference type="EMBL" id="SEC01668.1"/>
    </source>
</evidence>